<keyword evidence="2" id="KW-1185">Reference proteome</keyword>
<dbReference type="PANTHER" id="PTHR43737">
    <property type="entry name" value="BLL7424 PROTEIN"/>
    <property type="match status" value="1"/>
</dbReference>
<name>A0ABV7YVM0_9BACT</name>
<protein>
    <submittedName>
        <fullName evidence="1">DUF1501 domain-containing protein</fullName>
    </submittedName>
</protein>
<dbReference type="InterPro" id="IPR010869">
    <property type="entry name" value="DUF1501"/>
</dbReference>
<reference evidence="2" key="1">
    <citation type="journal article" date="2019" name="Int. J. Syst. Evol. Microbiol.">
        <title>The Global Catalogue of Microorganisms (GCM) 10K type strain sequencing project: providing services to taxonomists for standard genome sequencing and annotation.</title>
        <authorList>
            <consortium name="The Broad Institute Genomics Platform"/>
            <consortium name="The Broad Institute Genome Sequencing Center for Infectious Disease"/>
            <person name="Wu L."/>
            <person name="Ma J."/>
        </authorList>
    </citation>
    <scope>NUCLEOTIDE SEQUENCE [LARGE SCALE GENOMIC DNA]</scope>
    <source>
        <strain evidence="2">CECT 7956</strain>
    </source>
</reference>
<proteinExistence type="predicted"/>
<evidence type="ECO:0000313" key="1">
    <source>
        <dbReference type="EMBL" id="MFC3810946.1"/>
    </source>
</evidence>
<dbReference type="EMBL" id="JBHRYQ010000001">
    <property type="protein sequence ID" value="MFC3810946.1"/>
    <property type="molecule type" value="Genomic_DNA"/>
</dbReference>
<dbReference type="RefSeq" id="WP_379837505.1">
    <property type="nucleotide sequence ID" value="NZ_JBHRYQ010000001.1"/>
</dbReference>
<dbReference type="Proteomes" id="UP001595616">
    <property type="component" value="Unassembled WGS sequence"/>
</dbReference>
<sequence>MKRRDFIRNSALGALSPFVIGKQSMWGMGNISPMLLENDNVLVVIQLTGGNDGLNTVIPVSQYANYKNARSNIAIAENKVLKIPQSDLIGLHPSLSGLAELMKDGKGGIVQDVGYPNPSFSHFKATDIWNSASDSNQTLESGWAGRYLALKHPNFPNGYPSDKYPDPLAIQIGSVITTALQGPIYSMGMSISDTSNFYDLLENPDQPTLNALASKELSFLKRISKQSNTYFDTVQNAALKVKQQKEYPNLSLATQLKTVARLIAGGLKTKIYYVKLGGFDTHSAQANASDTSTGTHANLMAHLSDSIKAFQDDLKFLGIQNKVLGMTYSEFGRRIKSNASLGTDHGAAAPMFFFGEKVNPAYFGKPMSISATVSNNDNIPMQFDFRAVYASVLKYWFCSENTELKNVLFKDFETLAIVSPSVCGYLTATEPDLNVKVKAFPNPFVERISLSFRSLSSEVSYQLFDLKGREVIQETHVGITPGEAEIELSFGQLRNDIYFLRLKTREFQEVVRIIKN</sequence>
<gene>
    <name evidence="1" type="ORF">ACFOOI_09800</name>
</gene>
<dbReference type="NCBIfam" id="TIGR04183">
    <property type="entry name" value="Por_Secre_tail"/>
    <property type="match status" value="1"/>
</dbReference>
<comment type="caution">
    <text evidence="1">The sequence shown here is derived from an EMBL/GenBank/DDBJ whole genome shotgun (WGS) entry which is preliminary data.</text>
</comment>
<evidence type="ECO:0000313" key="2">
    <source>
        <dbReference type="Proteomes" id="UP001595616"/>
    </source>
</evidence>
<dbReference type="InterPro" id="IPR026444">
    <property type="entry name" value="Secre_tail"/>
</dbReference>
<organism evidence="1 2">
    <name type="scientific">Lacihabitans lacunae</name>
    <dbReference type="NCBI Taxonomy" id="1028214"/>
    <lineage>
        <taxon>Bacteria</taxon>
        <taxon>Pseudomonadati</taxon>
        <taxon>Bacteroidota</taxon>
        <taxon>Cytophagia</taxon>
        <taxon>Cytophagales</taxon>
        <taxon>Leadbetterellaceae</taxon>
        <taxon>Lacihabitans</taxon>
    </lineage>
</organism>
<dbReference type="PANTHER" id="PTHR43737:SF1">
    <property type="entry name" value="DUF1501 DOMAIN-CONTAINING PROTEIN"/>
    <property type="match status" value="1"/>
</dbReference>
<dbReference type="Pfam" id="PF07394">
    <property type="entry name" value="DUF1501"/>
    <property type="match status" value="1"/>
</dbReference>
<accession>A0ABV7YVM0</accession>